<keyword evidence="8" id="KW-1185">Reference proteome</keyword>
<dbReference type="SFLD" id="SFLDS00001">
    <property type="entry name" value="Enolase"/>
    <property type="match status" value="1"/>
</dbReference>
<evidence type="ECO:0000256" key="2">
    <source>
        <dbReference type="ARBA" id="ARBA00022723"/>
    </source>
</evidence>
<dbReference type="EMBL" id="CP015108">
    <property type="protein sequence ID" value="ARF14456.1"/>
    <property type="molecule type" value="Genomic_DNA"/>
</dbReference>
<dbReference type="InterPro" id="IPR013341">
    <property type="entry name" value="Mandelate_racemase_N_dom"/>
</dbReference>
<dbReference type="InterPro" id="IPR029065">
    <property type="entry name" value="Enolase_C-like"/>
</dbReference>
<evidence type="ECO:0000256" key="5">
    <source>
        <dbReference type="RuleBase" id="RU366006"/>
    </source>
</evidence>
<dbReference type="InterPro" id="IPR036849">
    <property type="entry name" value="Enolase-like_C_sf"/>
</dbReference>
<feature type="domain" description="Mandelate racemase/muconate lactonizing enzyme C-terminal" evidence="6">
    <location>
        <begin position="141"/>
        <end position="240"/>
    </location>
</feature>
<dbReference type="CDD" id="cd03319">
    <property type="entry name" value="L-Ala-DL-Glu_epimerase"/>
    <property type="match status" value="1"/>
</dbReference>
<dbReference type="Pfam" id="PF13378">
    <property type="entry name" value="MR_MLE_C"/>
    <property type="match status" value="1"/>
</dbReference>
<proteinExistence type="inferred from homology"/>
<dbReference type="RefSeq" id="WP_029053335.1">
    <property type="nucleotide sequence ID" value="NZ_CP015108.1"/>
</dbReference>
<dbReference type="Pfam" id="PF02746">
    <property type="entry name" value="MR_MLE_N"/>
    <property type="match status" value="1"/>
</dbReference>
<reference evidence="7 8" key="1">
    <citation type="submission" date="2016-04" db="EMBL/GenBank/DDBJ databases">
        <title>Comparative Genomics and Epigenetics of Sporosarcina ureae.</title>
        <authorList>
            <person name="Oliver A.S."/>
            <person name="Cooper K.K."/>
        </authorList>
    </citation>
    <scope>NUCLEOTIDE SEQUENCE [LARGE SCALE GENOMIC DNA]</scope>
    <source>
        <strain evidence="7 8">S204</strain>
    </source>
</reference>
<dbReference type="PANTHER" id="PTHR48073">
    <property type="entry name" value="O-SUCCINYLBENZOATE SYNTHASE-RELATED"/>
    <property type="match status" value="1"/>
</dbReference>
<dbReference type="PANTHER" id="PTHR48073:SF2">
    <property type="entry name" value="O-SUCCINYLBENZOATE SYNTHASE"/>
    <property type="match status" value="1"/>
</dbReference>
<dbReference type="SUPFAM" id="SSF51604">
    <property type="entry name" value="Enolase C-terminal domain-like"/>
    <property type="match status" value="1"/>
</dbReference>
<evidence type="ECO:0000313" key="8">
    <source>
        <dbReference type="Proteomes" id="UP000192486"/>
    </source>
</evidence>
<evidence type="ECO:0000259" key="6">
    <source>
        <dbReference type="SMART" id="SM00922"/>
    </source>
</evidence>
<evidence type="ECO:0000256" key="3">
    <source>
        <dbReference type="ARBA" id="ARBA00022842"/>
    </source>
</evidence>
<gene>
    <name evidence="7" type="ORF">SporoS204_10055</name>
</gene>
<dbReference type="SFLD" id="SFLDF00009">
    <property type="entry name" value="o-succinylbenzoate_synthase"/>
    <property type="match status" value="1"/>
</dbReference>
<name>A0ABM6JW47_SPOUR</name>
<comment type="cofactor">
    <cofactor evidence="5">
        <name>Mg(2+)</name>
        <dbReference type="ChEBI" id="CHEBI:18420"/>
    </cofactor>
    <text evidence="5">Binds 1 Mg(2+) ion per subunit.</text>
</comment>
<evidence type="ECO:0000256" key="4">
    <source>
        <dbReference type="ARBA" id="ARBA00023235"/>
    </source>
</evidence>
<comment type="similarity">
    <text evidence="1 5">Belongs to the mandelate racemase/muconate lactonizing enzyme family.</text>
</comment>
<dbReference type="SFLD" id="SFLDG00180">
    <property type="entry name" value="muconate_cycloisomerase"/>
    <property type="match status" value="1"/>
</dbReference>
<evidence type="ECO:0000256" key="1">
    <source>
        <dbReference type="ARBA" id="ARBA00008031"/>
    </source>
</evidence>
<dbReference type="Proteomes" id="UP000192486">
    <property type="component" value="Chromosome"/>
</dbReference>
<dbReference type="SMART" id="SM00922">
    <property type="entry name" value="MR_MLE"/>
    <property type="match status" value="1"/>
</dbReference>
<evidence type="ECO:0000313" key="7">
    <source>
        <dbReference type="EMBL" id="ARF14456.1"/>
    </source>
</evidence>
<sequence length="369" mass="40354">MQIRTVETFLVSSSLRKPFITALRTVHTVQSVIIKLTTDDGLIGWGEAVPTHVITGDSIGGIRYVIHDVLAPILIDGNIIQREVIMERIQRAIMGNTSAKAAVDMAVNDLFGQLCGLPLVQVLGGYHQSLKTDLTVSVGKPAEMAKEAAEHIAKGFDTLKVKVGTGSFQLERERIHAIRRIVGQDITIRLDANQGWKPKEAIRLIRQLEDDGVDLELIEQPVAAYDVEGLRDVTRQTSTLIMADESLFSARDAKRLLEMRAVDVLNIKLMKSGGIREALKINALAEVHGIECMVGSMMETAVGVTAAAHIAASQPNITRVDLDAPLLLADELSAGGVHYYGSRMELSKESGLGFDSKRMMQWVKEHACE</sequence>
<dbReference type="InterPro" id="IPR034603">
    <property type="entry name" value="Dipeptide_epimerase"/>
</dbReference>
<dbReference type="InterPro" id="IPR029017">
    <property type="entry name" value="Enolase-like_N"/>
</dbReference>
<dbReference type="InterPro" id="IPR013342">
    <property type="entry name" value="Mandelate_racemase_C"/>
</dbReference>
<protein>
    <recommendedName>
        <fullName evidence="5">Dipeptide epimerase</fullName>
        <ecNumber evidence="5">5.1.1.-</ecNumber>
    </recommendedName>
</protein>
<keyword evidence="2 5" id="KW-0479">Metal-binding</keyword>
<dbReference type="EC" id="5.1.1.-" evidence="5"/>
<dbReference type="Gene3D" id="3.20.20.120">
    <property type="entry name" value="Enolase-like C-terminal domain"/>
    <property type="match status" value="1"/>
</dbReference>
<keyword evidence="4 5" id="KW-0413">Isomerase</keyword>
<organism evidence="7 8">
    <name type="scientific">Sporosarcina ureae</name>
    <dbReference type="NCBI Taxonomy" id="1571"/>
    <lineage>
        <taxon>Bacteria</taxon>
        <taxon>Bacillati</taxon>
        <taxon>Bacillota</taxon>
        <taxon>Bacilli</taxon>
        <taxon>Bacillales</taxon>
        <taxon>Caryophanaceae</taxon>
        <taxon>Sporosarcina</taxon>
    </lineage>
</organism>
<dbReference type="SUPFAM" id="SSF54826">
    <property type="entry name" value="Enolase N-terminal domain-like"/>
    <property type="match status" value="1"/>
</dbReference>
<dbReference type="Gene3D" id="3.30.390.10">
    <property type="entry name" value="Enolase-like, N-terminal domain"/>
    <property type="match status" value="1"/>
</dbReference>
<keyword evidence="3 5" id="KW-0460">Magnesium</keyword>
<accession>A0ABM6JW47</accession>